<accession>A0A2H1W922</accession>
<evidence type="ECO:0000256" key="1">
    <source>
        <dbReference type="SAM" id="MobiDB-lite"/>
    </source>
</evidence>
<proteinExistence type="predicted"/>
<name>A0A2H1W922_SPOFR</name>
<gene>
    <name evidence="2" type="ORF">SFRICE_026595</name>
</gene>
<protein>
    <submittedName>
        <fullName evidence="2">SFRICE_026595</fullName>
    </submittedName>
</protein>
<dbReference type="EMBL" id="ODYU01007112">
    <property type="protein sequence ID" value="SOQ49599.1"/>
    <property type="molecule type" value="Genomic_DNA"/>
</dbReference>
<dbReference type="AlphaFoldDB" id="A0A2H1W922"/>
<organism evidence="2">
    <name type="scientific">Spodoptera frugiperda</name>
    <name type="common">Fall armyworm</name>
    <dbReference type="NCBI Taxonomy" id="7108"/>
    <lineage>
        <taxon>Eukaryota</taxon>
        <taxon>Metazoa</taxon>
        <taxon>Ecdysozoa</taxon>
        <taxon>Arthropoda</taxon>
        <taxon>Hexapoda</taxon>
        <taxon>Insecta</taxon>
        <taxon>Pterygota</taxon>
        <taxon>Neoptera</taxon>
        <taxon>Endopterygota</taxon>
        <taxon>Lepidoptera</taxon>
        <taxon>Glossata</taxon>
        <taxon>Ditrysia</taxon>
        <taxon>Noctuoidea</taxon>
        <taxon>Noctuidae</taxon>
        <taxon>Amphipyrinae</taxon>
        <taxon>Spodoptera</taxon>
    </lineage>
</organism>
<reference evidence="2" key="1">
    <citation type="submission" date="2016-07" db="EMBL/GenBank/DDBJ databases">
        <authorList>
            <person name="Bretaudeau A."/>
        </authorList>
    </citation>
    <scope>NUCLEOTIDE SEQUENCE</scope>
    <source>
        <strain evidence="2">Rice</strain>
        <tissue evidence="2">Whole body</tissue>
    </source>
</reference>
<evidence type="ECO:0000313" key="2">
    <source>
        <dbReference type="EMBL" id="SOQ49599.1"/>
    </source>
</evidence>
<feature type="region of interest" description="Disordered" evidence="1">
    <location>
        <begin position="1"/>
        <end position="48"/>
    </location>
</feature>
<sequence length="81" mass="8751">MGRLDRSDTTASQKTDALHRGGSGAGLPEDPVPLTGAEGGHRGGFSEVKIPHSLVFYPQKTRRFLKVSPRQQKKKGVPTIL</sequence>